<comment type="caution">
    <text evidence="2">The sequence shown here is derived from an EMBL/GenBank/DDBJ whole genome shotgun (WGS) entry which is preliminary data.</text>
</comment>
<reference evidence="3" key="1">
    <citation type="journal article" date="2020" name="Nat. Commun.">
        <title>Genome assembly of wild tea tree DASZ reveals pedigree and selection history of tea varieties.</title>
        <authorList>
            <person name="Zhang W."/>
            <person name="Zhang Y."/>
            <person name="Qiu H."/>
            <person name="Guo Y."/>
            <person name="Wan H."/>
            <person name="Zhang X."/>
            <person name="Scossa F."/>
            <person name="Alseekh S."/>
            <person name="Zhang Q."/>
            <person name="Wang P."/>
            <person name="Xu L."/>
            <person name="Schmidt M.H."/>
            <person name="Jia X."/>
            <person name="Li D."/>
            <person name="Zhu A."/>
            <person name="Guo F."/>
            <person name="Chen W."/>
            <person name="Ni D."/>
            <person name="Usadel B."/>
            <person name="Fernie A.R."/>
            <person name="Wen W."/>
        </authorList>
    </citation>
    <scope>NUCLEOTIDE SEQUENCE [LARGE SCALE GENOMIC DNA]</scope>
    <source>
        <strain evidence="3">cv. G240</strain>
    </source>
</reference>
<keyword evidence="1" id="KW-0812">Transmembrane</keyword>
<evidence type="ECO:0000313" key="3">
    <source>
        <dbReference type="Proteomes" id="UP000593564"/>
    </source>
</evidence>
<proteinExistence type="predicted"/>
<feature type="transmembrane region" description="Helical" evidence="1">
    <location>
        <begin position="6"/>
        <end position="28"/>
    </location>
</feature>
<organism evidence="2 3">
    <name type="scientific">Camellia sinensis</name>
    <name type="common">Tea plant</name>
    <name type="synonym">Thea sinensis</name>
    <dbReference type="NCBI Taxonomy" id="4442"/>
    <lineage>
        <taxon>Eukaryota</taxon>
        <taxon>Viridiplantae</taxon>
        <taxon>Streptophyta</taxon>
        <taxon>Embryophyta</taxon>
        <taxon>Tracheophyta</taxon>
        <taxon>Spermatophyta</taxon>
        <taxon>Magnoliopsida</taxon>
        <taxon>eudicotyledons</taxon>
        <taxon>Gunneridae</taxon>
        <taxon>Pentapetalae</taxon>
        <taxon>asterids</taxon>
        <taxon>Ericales</taxon>
        <taxon>Theaceae</taxon>
        <taxon>Camellia</taxon>
    </lineage>
</organism>
<evidence type="ECO:0000313" key="2">
    <source>
        <dbReference type="EMBL" id="KAF5955820.1"/>
    </source>
</evidence>
<dbReference type="Proteomes" id="UP000593564">
    <property type="component" value="Unassembled WGS sequence"/>
</dbReference>
<reference evidence="2 3" key="2">
    <citation type="submission" date="2020-07" db="EMBL/GenBank/DDBJ databases">
        <title>Genome assembly of wild tea tree DASZ reveals pedigree and selection history of tea varieties.</title>
        <authorList>
            <person name="Zhang W."/>
        </authorList>
    </citation>
    <scope>NUCLEOTIDE SEQUENCE [LARGE SCALE GENOMIC DNA]</scope>
    <source>
        <strain evidence="3">cv. G240</strain>
        <tissue evidence="2">Leaf</tissue>
    </source>
</reference>
<evidence type="ECO:0000256" key="1">
    <source>
        <dbReference type="SAM" id="Phobius"/>
    </source>
</evidence>
<keyword evidence="3" id="KW-1185">Reference proteome</keyword>
<keyword evidence="1" id="KW-0472">Membrane</keyword>
<keyword evidence="1" id="KW-1133">Transmembrane helix</keyword>
<accession>A0A7J7HSJ1</accession>
<gene>
    <name evidence="2" type="ORF">HYC85_008676</name>
</gene>
<dbReference type="EMBL" id="JACBKZ010000003">
    <property type="protein sequence ID" value="KAF5955820.1"/>
    <property type="molecule type" value="Genomic_DNA"/>
</dbReference>
<dbReference type="AlphaFoldDB" id="A0A7J7HSJ1"/>
<sequence>MSDTDAIWVGWTIGLILGLIIGCLLGGGRKRDQAEMKKLSSSPHQSHPNEISGFSSQILLRVGVMVVVEVISLNPTSPTGLEWFISGLEGLQLRARG</sequence>
<name>A0A7J7HSJ1_CAMSI</name>
<protein>
    <submittedName>
        <fullName evidence="2">Uncharacterized protein</fullName>
    </submittedName>
</protein>